<evidence type="ECO:0000259" key="3">
    <source>
        <dbReference type="Pfam" id="PF08450"/>
    </source>
</evidence>
<dbReference type="RefSeq" id="WP_189513975.1">
    <property type="nucleotide sequence ID" value="NZ_BMXG01000009.1"/>
</dbReference>
<dbReference type="PANTHER" id="PTHR47572:SF4">
    <property type="entry name" value="LACTONASE DRP35"/>
    <property type="match status" value="1"/>
</dbReference>
<protein>
    <submittedName>
        <fullName evidence="4">Gluconolactonase</fullName>
    </submittedName>
</protein>
<evidence type="ECO:0000256" key="1">
    <source>
        <dbReference type="ARBA" id="ARBA00022801"/>
    </source>
</evidence>
<reference evidence="4" key="2">
    <citation type="submission" date="2020-09" db="EMBL/GenBank/DDBJ databases">
        <authorList>
            <person name="Sun Q."/>
            <person name="Kim S."/>
        </authorList>
    </citation>
    <scope>NUCLEOTIDE SEQUENCE</scope>
    <source>
        <strain evidence="4">KCTC 12870</strain>
    </source>
</reference>
<dbReference type="SUPFAM" id="SSF63829">
    <property type="entry name" value="Calcium-dependent phosphotriesterase"/>
    <property type="match status" value="1"/>
</dbReference>
<dbReference type="EMBL" id="BMXG01000009">
    <property type="protein sequence ID" value="GHC00965.1"/>
    <property type="molecule type" value="Genomic_DNA"/>
</dbReference>
<dbReference type="PANTHER" id="PTHR47572">
    <property type="entry name" value="LIPOPROTEIN-RELATED"/>
    <property type="match status" value="1"/>
</dbReference>
<feature type="domain" description="SMP-30/Gluconolactonase/LRE-like region" evidence="3">
    <location>
        <begin position="32"/>
        <end position="271"/>
    </location>
</feature>
<organism evidence="4 5">
    <name type="scientific">Cerasicoccus arenae</name>
    <dbReference type="NCBI Taxonomy" id="424488"/>
    <lineage>
        <taxon>Bacteria</taxon>
        <taxon>Pseudomonadati</taxon>
        <taxon>Verrucomicrobiota</taxon>
        <taxon>Opitutia</taxon>
        <taxon>Puniceicoccales</taxon>
        <taxon>Cerasicoccaceae</taxon>
        <taxon>Cerasicoccus</taxon>
    </lineage>
</organism>
<keyword evidence="1" id="KW-0378">Hydrolase</keyword>
<dbReference type="AlphaFoldDB" id="A0A8J3DBY5"/>
<dbReference type="InterPro" id="IPR011042">
    <property type="entry name" value="6-blade_b-propeller_TolB-like"/>
</dbReference>
<comment type="caution">
    <text evidence="4">The sequence shown here is derived from an EMBL/GenBank/DDBJ whole genome shotgun (WGS) entry which is preliminary data.</text>
</comment>
<sequence>MPHRLIFTLLTILTSIACAEPQIEQLATGFSFTEGPALSPNGDAVYFSDIPKNRIHRWDATTGEVTVFREDSGGANGLLFRDDNNLIVCAGRHRMLIEESIVKGEATVLAEFYDGKKLNSPNDLWIAPDGGVYFTDPRYGNRDNLEQDGEHVYHLSADRKTLTRVVNDFVRPNGIIGTPDGETLIIADHGAGKTWRYTIREDGTLQDKVLFADQGSDGMSMDTAGNVYLTAAAVDIYSSRGELLDSIELPERPANVSVISEDPIVLFVTAVKSVYRVTLER</sequence>
<keyword evidence="2" id="KW-0732">Signal</keyword>
<accession>A0A8J3DBY5</accession>
<dbReference type="Gene3D" id="2.120.10.30">
    <property type="entry name" value="TolB, C-terminal domain"/>
    <property type="match status" value="1"/>
</dbReference>
<dbReference type="InterPro" id="IPR051262">
    <property type="entry name" value="SMP-30/CGR1_Lactonase"/>
</dbReference>
<dbReference type="PROSITE" id="PS51257">
    <property type="entry name" value="PROKAR_LIPOPROTEIN"/>
    <property type="match status" value="1"/>
</dbReference>
<evidence type="ECO:0000313" key="5">
    <source>
        <dbReference type="Proteomes" id="UP000642829"/>
    </source>
</evidence>
<feature type="chain" id="PRO_5035200076" evidence="2">
    <location>
        <begin position="20"/>
        <end position="281"/>
    </location>
</feature>
<evidence type="ECO:0000313" key="4">
    <source>
        <dbReference type="EMBL" id="GHC00965.1"/>
    </source>
</evidence>
<name>A0A8J3DBY5_9BACT</name>
<dbReference type="Proteomes" id="UP000642829">
    <property type="component" value="Unassembled WGS sequence"/>
</dbReference>
<proteinExistence type="predicted"/>
<evidence type="ECO:0000256" key="2">
    <source>
        <dbReference type="SAM" id="SignalP"/>
    </source>
</evidence>
<keyword evidence="5" id="KW-1185">Reference proteome</keyword>
<gene>
    <name evidence="4" type="ORF">GCM10007047_16670</name>
</gene>
<reference evidence="4" key="1">
    <citation type="journal article" date="2014" name="Int. J. Syst. Evol. Microbiol.">
        <title>Complete genome sequence of Corynebacterium casei LMG S-19264T (=DSM 44701T), isolated from a smear-ripened cheese.</title>
        <authorList>
            <consortium name="US DOE Joint Genome Institute (JGI-PGF)"/>
            <person name="Walter F."/>
            <person name="Albersmeier A."/>
            <person name="Kalinowski J."/>
            <person name="Ruckert C."/>
        </authorList>
    </citation>
    <scope>NUCLEOTIDE SEQUENCE</scope>
    <source>
        <strain evidence="4">KCTC 12870</strain>
    </source>
</reference>
<feature type="signal peptide" evidence="2">
    <location>
        <begin position="1"/>
        <end position="19"/>
    </location>
</feature>
<dbReference type="InterPro" id="IPR013658">
    <property type="entry name" value="SGL"/>
</dbReference>
<dbReference type="Pfam" id="PF08450">
    <property type="entry name" value="SGL"/>
    <property type="match status" value="1"/>
</dbReference>
<dbReference type="GO" id="GO:0016787">
    <property type="term" value="F:hydrolase activity"/>
    <property type="evidence" value="ECO:0007669"/>
    <property type="project" value="UniProtKB-KW"/>
</dbReference>